<dbReference type="Proteomes" id="UP000295150">
    <property type="component" value="Unassembled WGS sequence"/>
</dbReference>
<dbReference type="GO" id="GO:0003677">
    <property type="term" value="F:DNA binding"/>
    <property type="evidence" value="ECO:0007669"/>
    <property type="project" value="InterPro"/>
</dbReference>
<dbReference type="Gene3D" id="2.30.30.110">
    <property type="match status" value="1"/>
</dbReference>
<keyword evidence="2" id="KW-1185">Reference proteome</keyword>
<protein>
    <submittedName>
        <fullName evidence="1">mRNA interferase MazF</fullName>
    </submittedName>
</protein>
<proteinExistence type="predicted"/>
<dbReference type="Pfam" id="PF02452">
    <property type="entry name" value="PemK_toxin"/>
    <property type="match status" value="1"/>
</dbReference>
<sequence length="114" mass="13096">MDVAPGDVVLCEFYFSDLQTRKRRPVIVFKDNLPFDDFVGIPVSSQTARLHDDESLLDPDDLATGSLPKRSKIMVRKTFVIAKPVIVKQYGQLSEMRFQQLHRDFCRFFGCCPP</sequence>
<gene>
    <name evidence="1" type="ORF">DFO68_1425</name>
</gene>
<comment type="caution">
    <text evidence="1">The sequence shown here is derived from an EMBL/GenBank/DDBJ whole genome shotgun (WGS) entry which is preliminary data.</text>
</comment>
<name>A0A4R6GKV1_9GAMM</name>
<dbReference type="InterPro" id="IPR003477">
    <property type="entry name" value="PemK-like"/>
</dbReference>
<dbReference type="SUPFAM" id="SSF50118">
    <property type="entry name" value="Cell growth inhibitor/plasmid maintenance toxic component"/>
    <property type="match status" value="1"/>
</dbReference>
<dbReference type="EMBL" id="SNWH01000042">
    <property type="protein sequence ID" value="TDN95751.1"/>
    <property type="molecule type" value="Genomic_DNA"/>
</dbReference>
<evidence type="ECO:0000313" key="1">
    <source>
        <dbReference type="EMBL" id="TDN95751.1"/>
    </source>
</evidence>
<evidence type="ECO:0000313" key="2">
    <source>
        <dbReference type="Proteomes" id="UP000295150"/>
    </source>
</evidence>
<dbReference type="InterPro" id="IPR011067">
    <property type="entry name" value="Plasmid_toxin/cell-grow_inhib"/>
</dbReference>
<accession>A0A4R6GKV1</accession>
<organism evidence="1 2">
    <name type="scientific">Halomonas ventosae</name>
    <dbReference type="NCBI Taxonomy" id="229007"/>
    <lineage>
        <taxon>Bacteria</taxon>
        <taxon>Pseudomonadati</taxon>
        <taxon>Pseudomonadota</taxon>
        <taxon>Gammaproteobacteria</taxon>
        <taxon>Oceanospirillales</taxon>
        <taxon>Halomonadaceae</taxon>
        <taxon>Halomonas</taxon>
    </lineage>
</organism>
<dbReference type="AlphaFoldDB" id="A0A4R6GKV1"/>
<reference evidence="1 2" key="1">
    <citation type="submission" date="2019-03" db="EMBL/GenBank/DDBJ databases">
        <title>Freshwater and sediment microbial communities from various areas in North America, analyzing microbe dynamics in response to fracking.</title>
        <authorList>
            <person name="Lamendella R."/>
        </authorList>
    </citation>
    <scope>NUCLEOTIDE SEQUENCE [LARGE SCALE GENOMIC DNA]</scope>
    <source>
        <strain evidence="1 2">1_TX</strain>
    </source>
</reference>
<dbReference type="OrthoDB" id="9813449at2"/>
<dbReference type="RefSeq" id="WP_133484442.1">
    <property type="nucleotide sequence ID" value="NZ_SNWH01000042.1"/>
</dbReference>